<dbReference type="KEGG" id="fau:Fraau_0955"/>
<accession>H8L1R3</accession>
<organism evidence="1 2">
    <name type="scientific">Frateuria aurantia (strain ATCC 33424 / DSM 6220 / KCTC 2777 / LMG 1558 / NBRC 3245 / NCIMB 13370)</name>
    <name type="common">Acetobacter aurantius</name>
    <dbReference type="NCBI Taxonomy" id="767434"/>
    <lineage>
        <taxon>Bacteria</taxon>
        <taxon>Pseudomonadati</taxon>
        <taxon>Pseudomonadota</taxon>
        <taxon>Gammaproteobacteria</taxon>
        <taxon>Lysobacterales</taxon>
        <taxon>Rhodanobacteraceae</taxon>
        <taxon>Frateuria</taxon>
    </lineage>
</organism>
<dbReference type="RefSeq" id="WP_014402429.1">
    <property type="nucleotide sequence ID" value="NC_017033.1"/>
</dbReference>
<dbReference type="Proteomes" id="UP000005234">
    <property type="component" value="Chromosome"/>
</dbReference>
<dbReference type="STRING" id="767434.Fraau_0955"/>
<evidence type="ECO:0000313" key="2">
    <source>
        <dbReference type="Proteomes" id="UP000005234"/>
    </source>
</evidence>
<protein>
    <submittedName>
        <fullName evidence="1">Uncharacterized protein</fullName>
    </submittedName>
</protein>
<dbReference type="EMBL" id="CP003350">
    <property type="protein sequence ID" value="AFC85423.1"/>
    <property type="molecule type" value="Genomic_DNA"/>
</dbReference>
<dbReference type="AlphaFoldDB" id="H8L1R3"/>
<dbReference type="HOGENOM" id="CLU_175514_0_0_6"/>
<keyword evidence="2" id="KW-1185">Reference proteome</keyword>
<gene>
    <name evidence="1" type="ordered locus">Fraau_0955</name>
</gene>
<name>H8L1R3_FRAAD</name>
<dbReference type="OrthoDB" id="2231510at2"/>
<evidence type="ECO:0000313" key="1">
    <source>
        <dbReference type="EMBL" id="AFC85423.1"/>
    </source>
</evidence>
<reference evidence="1" key="1">
    <citation type="submission" date="2012-02" db="EMBL/GenBank/DDBJ databases">
        <title>The complete genome of Frateuria aurantia DSM 6220.</title>
        <authorList>
            <consortium name="US DOE Joint Genome Institute (JGI-PGF)"/>
            <person name="Lucas S."/>
            <person name="Copeland A."/>
            <person name="Lapidus A."/>
            <person name="Glavina del Rio T."/>
            <person name="Dalin E."/>
            <person name="Tice H."/>
            <person name="Bruce D."/>
            <person name="Goodwin L."/>
            <person name="Pitluck S."/>
            <person name="Peters L."/>
            <person name="Ovchinnikova G."/>
            <person name="Teshima H."/>
            <person name="Kyrpides N."/>
            <person name="Mavromatis K."/>
            <person name="Ivanova N."/>
            <person name="Brettin T."/>
            <person name="Detter J.C."/>
            <person name="Han C."/>
            <person name="Larimer F."/>
            <person name="Land M."/>
            <person name="Hauser L."/>
            <person name="Markowitz V."/>
            <person name="Cheng J.-F."/>
            <person name="Hugenholtz P."/>
            <person name="Woyke T."/>
            <person name="Wu D."/>
            <person name="Brambilla E."/>
            <person name="Klenk H.-P."/>
            <person name="Eisen J.A."/>
        </authorList>
    </citation>
    <scope>NUCLEOTIDE SEQUENCE</scope>
    <source>
        <strain evidence="1">DSM 6220</strain>
    </source>
</reference>
<proteinExistence type="predicted"/>
<dbReference type="eggNOG" id="ENOG5031E7G">
    <property type="taxonomic scope" value="Bacteria"/>
</dbReference>
<sequence length="85" mass="9067">MKNKMSDVRDHLVAMLESLGDPESNPEVIERAKATALVAGTYINAVKVEIDAIRLADEVGQLPAAIDATSARPIGRPSLQIQGTQ</sequence>